<dbReference type="InterPro" id="IPR050261">
    <property type="entry name" value="FrsA_esterase"/>
</dbReference>
<accession>A0ABU1D4J2</accession>
<evidence type="ECO:0000313" key="4">
    <source>
        <dbReference type="Proteomes" id="UP001232156"/>
    </source>
</evidence>
<dbReference type="Gene3D" id="1.10.10.800">
    <property type="match status" value="1"/>
</dbReference>
<dbReference type="Gene3D" id="3.40.50.1820">
    <property type="entry name" value="alpha/beta hydrolase"/>
    <property type="match status" value="1"/>
</dbReference>
<gene>
    <name evidence="3" type="ORF">Q8947_05040</name>
</gene>
<comment type="caution">
    <text evidence="3">The sequence shown here is derived from an EMBL/GenBank/DDBJ whole genome shotgun (WGS) entry which is preliminary data.</text>
</comment>
<dbReference type="PANTHER" id="PTHR22946:SF9">
    <property type="entry name" value="POLYKETIDE TRANSFERASE AF380"/>
    <property type="match status" value="1"/>
</dbReference>
<protein>
    <submittedName>
        <fullName evidence="3">Alpha/beta hydrolase</fullName>
    </submittedName>
</protein>
<dbReference type="EMBL" id="JAUZQE010000008">
    <property type="protein sequence ID" value="MDR4125350.1"/>
    <property type="molecule type" value="Genomic_DNA"/>
</dbReference>
<feature type="domain" description="Xaa-Pro dipeptidyl-peptidase-like" evidence="2">
    <location>
        <begin position="15"/>
        <end position="268"/>
    </location>
</feature>
<dbReference type="InterPro" id="IPR000383">
    <property type="entry name" value="Xaa-Pro-like_dom"/>
</dbReference>
<name>A0ABU1D4J2_9BURK</name>
<dbReference type="Proteomes" id="UP001232156">
    <property type="component" value="Unassembled WGS sequence"/>
</dbReference>
<evidence type="ECO:0000256" key="1">
    <source>
        <dbReference type="ARBA" id="ARBA00022801"/>
    </source>
</evidence>
<keyword evidence="1 3" id="KW-0378">Hydrolase</keyword>
<dbReference type="PANTHER" id="PTHR22946">
    <property type="entry name" value="DIENELACTONE HYDROLASE DOMAIN-CONTAINING PROTEIN-RELATED"/>
    <property type="match status" value="1"/>
</dbReference>
<reference evidence="3 4" key="1">
    <citation type="submission" date="2023-08" db="EMBL/GenBank/DDBJ databases">
        <title>Alcaligenaceae gen. nov., a novel taxon isolated from the sludge of Yixing Pesticide Factory.</title>
        <authorList>
            <person name="Ruan L."/>
        </authorList>
    </citation>
    <scope>NUCLEOTIDE SEQUENCE [LARGE SCALE GENOMIC DNA]</scope>
    <source>
        <strain evidence="3 4">LG-2</strain>
    </source>
</reference>
<dbReference type="GO" id="GO:0016787">
    <property type="term" value="F:hydrolase activity"/>
    <property type="evidence" value="ECO:0007669"/>
    <property type="project" value="UniProtKB-KW"/>
</dbReference>
<organism evidence="3 4">
    <name type="scientific">Yanghanlia caeni</name>
    <dbReference type="NCBI Taxonomy" id="3064283"/>
    <lineage>
        <taxon>Bacteria</taxon>
        <taxon>Pseudomonadati</taxon>
        <taxon>Pseudomonadota</taxon>
        <taxon>Betaproteobacteria</taxon>
        <taxon>Burkholderiales</taxon>
        <taxon>Alcaligenaceae</taxon>
        <taxon>Yanghanlia</taxon>
    </lineage>
</organism>
<dbReference type="Pfam" id="PF02129">
    <property type="entry name" value="Peptidase_S15"/>
    <property type="match status" value="1"/>
</dbReference>
<keyword evidence="4" id="KW-1185">Reference proteome</keyword>
<sequence>MKFEEVEFLSENTCLRGRLYLPEREGPVPAVVMAPGFGGLIQHSAMHFAQAFAGAGLAALVYDNPCFGRSDGEPRQEVDPVRQRRAYRDAISYVQRRREVNADRIGVWGSSYSGGHVLEIAAYDRRIKCVVAQVPTISGSAQSIRRFSGQTRAAMQKRFHADRDARQRGLEPERMPLVSNNPSQPAYFNSRVAYDYYMIDGFVNEITLRSVELNWENEPAVHISRISPTPLLMIVADNDEATPTELALTAYEQALQPKELVLLPGGHFSPYQEHFERTRELAAAFFRKHLG</sequence>
<evidence type="ECO:0000259" key="2">
    <source>
        <dbReference type="Pfam" id="PF02129"/>
    </source>
</evidence>
<evidence type="ECO:0000313" key="3">
    <source>
        <dbReference type="EMBL" id="MDR4125350.1"/>
    </source>
</evidence>
<dbReference type="InterPro" id="IPR029058">
    <property type="entry name" value="AB_hydrolase_fold"/>
</dbReference>
<dbReference type="RefSeq" id="WP_165276703.1">
    <property type="nucleotide sequence ID" value="NZ_JAUZQE010000008.1"/>
</dbReference>
<proteinExistence type="predicted"/>
<dbReference type="SUPFAM" id="SSF53474">
    <property type="entry name" value="alpha/beta-Hydrolases"/>
    <property type="match status" value="1"/>
</dbReference>